<proteinExistence type="predicted"/>
<gene>
    <name evidence="2" type="ORF">EYF80_056472</name>
</gene>
<keyword evidence="3" id="KW-1185">Reference proteome</keyword>
<evidence type="ECO:0000313" key="2">
    <source>
        <dbReference type="EMBL" id="TNN33363.1"/>
    </source>
</evidence>
<dbReference type="AlphaFoldDB" id="A0A4Z2EX87"/>
<sequence length="78" mass="8486">MVRDYPVSPRAALCAASRRSPHQRVTAERLRSGSSWRGGELAAARCADGAGVHERDDRQKASMRTCTPAQTKCRGSTQ</sequence>
<dbReference type="Proteomes" id="UP000314294">
    <property type="component" value="Unassembled WGS sequence"/>
</dbReference>
<accession>A0A4Z2EX87</accession>
<evidence type="ECO:0000313" key="3">
    <source>
        <dbReference type="Proteomes" id="UP000314294"/>
    </source>
</evidence>
<comment type="caution">
    <text evidence="2">The sequence shown here is derived from an EMBL/GenBank/DDBJ whole genome shotgun (WGS) entry which is preliminary data.</text>
</comment>
<evidence type="ECO:0000256" key="1">
    <source>
        <dbReference type="SAM" id="MobiDB-lite"/>
    </source>
</evidence>
<name>A0A4Z2EX87_9TELE</name>
<protein>
    <submittedName>
        <fullName evidence="2">Uncharacterized protein</fullName>
    </submittedName>
</protein>
<organism evidence="2 3">
    <name type="scientific">Liparis tanakae</name>
    <name type="common">Tanaka's snailfish</name>
    <dbReference type="NCBI Taxonomy" id="230148"/>
    <lineage>
        <taxon>Eukaryota</taxon>
        <taxon>Metazoa</taxon>
        <taxon>Chordata</taxon>
        <taxon>Craniata</taxon>
        <taxon>Vertebrata</taxon>
        <taxon>Euteleostomi</taxon>
        <taxon>Actinopterygii</taxon>
        <taxon>Neopterygii</taxon>
        <taxon>Teleostei</taxon>
        <taxon>Neoteleostei</taxon>
        <taxon>Acanthomorphata</taxon>
        <taxon>Eupercaria</taxon>
        <taxon>Perciformes</taxon>
        <taxon>Cottioidei</taxon>
        <taxon>Cottales</taxon>
        <taxon>Liparidae</taxon>
        <taxon>Liparis</taxon>
    </lineage>
</organism>
<dbReference type="EMBL" id="SRLO01002265">
    <property type="protein sequence ID" value="TNN33363.1"/>
    <property type="molecule type" value="Genomic_DNA"/>
</dbReference>
<feature type="region of interest" description="Disordered" evidence="1">
    <location>
        <begin position="1"/>
        <end position="36"/>
    </location>
</feature>
<reference evidence="2 3" key="1">
    <citation type="submission" date="2019-03" db="EMBL/GenBank/DDBJ databases">
        <title>First draft genome of Liparis tanakae, snailfish: a comprehensive survey of snailfish specific genes.</title>
        <authorList>
            <person name="Kim W."/>
            <person name="Song I."/>
            <person name="Jeong J.-H."/>
            <person name="Kim D."/>
            <person name="Kim S."/>
            <person name="Ryu S."/>
            <person name="Song J.Y."/>
            <person name="Lee S.K."/>
        </authorList>
    </citation>
    <scope>NUCLEOTIDE SEQUENCE [LARGE SCALE GENOMIC DNA]</scope>
    <source>
        <tissue evidence="2">Muscle</tissue>
    </source>
</reference>